<comment type="similarity">
    <text evidence="1">Belongs to the membrane fusion protein (MFP) (TC 8.A.1) family.</text>
</comment>
<gene>
    <name evidence="7" type="ORF">BCT54_05985</name>
</gene>
<dbReference type="Pfam" id="PF25954">
    <property type="entry name" value="Beta-barrel_RND_2"/>
    <property type="match status" value="1"/>
</dbReference>
<dbReference type="InterPro" id="IPR058792">
    <property type="entry name" value="Beta-barrel_RND_2"/>
</dbReference>
<feature type="coiled-coil region" evidence="2">
    <location>
        <begin position="134"/>
        <end position="185"/>
    </location>
</feature>
<evidence type="ECO:0000259" key="3">
    <source>
        <dbReference type="Pfam" id="PF25876"/>
    </source>
</evidence>
<evidence type="ECO:0000256" key="2">
    <source>
        <dbReference type="SAM" id="Coils"/>
    </source>
</evidence>
<dbReference type="AlphaFoldDB" id="A0A2N7JND0"/>
<dbReference type="FunFam" id="2.40.30.170:FF:000010">
    <property type="entry name" value="Efflux RND transporter periplasmic adaptor subunit"/>
    <property type="match status" value="1"/>
</dbReference>
<comment type="caution">
    <text evidence="7">The sequence shown here is derived from an EMBL/GenBank/DDBJ whole genome shotgun (WGS) entry which is preliminary data.</text>
</comment>
<dbReference type="Proteomes" id="UP000235533">
    <property type="component" value="Unassembled WGS sequence"/>
</dbReference>
<dbReference type="EMBL" id="MCZF01000258">
    <property type="protein sequence ID" value="PMM43609.1"/>
    <property type="molecule type" value="Genomic_DNA"/>
</dbReference>
<accession>A0A2N7JND0</accession>
<dbReference type="InterPro" id="IPR006143">
    <property type="entry name" value="RND_pump_MFP"/>
</dbReference>
<dbReference type="Gene3D" id="2.40.420.20">
    <property type="match status" value="1"/>
</dbReference>
<dbReference type="InterPro" id="IPR058637">
    <property type="entry name" value="YknX-like_C"/>
</dbReference>
<dbReference type="Pfam" id="PF25989">
    <property type="entry name" value="YknX_C"/>
    <property type="match status" value="1"/>
</dbReference>
<dbReference type="PANTHER" id="PTHR30469:SF13">
    <property type="entry name" value="HAE1 FAMILY EFFLUX PUMP MFP COMPONENT"/>
    <property type="match status" value="1"/>
</dbReference>
<evidence type="ECO:0000313" key="7">
    <source>
        <dbReference type="EMBL" id="PMM43609.1"/>
    </source>
</evidence>
<feature type="domain" description="CusB-like beta-barrel" evidence="5">
    <location>
        <begin position="227"/>
        <end position="297"/>
    </location>
</feature>
<dbReference type="InterPro" id="IPR058625">
    <property type="entry name" value="MdtA-like_BSH"/>
</dbReference>
<organism evidence="7 8">
    <name type="scientific">Vibrio splendidus</name>
    <dbReference type="NCBI Taxonomy" id="29497"/>
    <lineage>
        <taxon>Bacteria</taxon>
        <taxon>Pseudomonadati</taxon>
        <taxon>Pseudomonadota</taxon>
        <taxon>Gammaproteobacteria</taxon>
        <taxon>Vibrionales</taxon>
        <taxon>Vibrionaceae</taxon>
        <taxon>Vibrio</taxon>
    </lineage>
</organism>
<dbReference type="Pfam" id="PF25917">
    <property type="entry name" value="BSH_RND"/>
    <property type="match status" value="1"/>
</dbReference>
<dbReference type="Gene3D" id="1.10.287.470">
    <property type="entry name" value="Helix hairpin bin"/>
    <property type="match status" value="1"/>
</dbReference>
<dbReference type="GO" id="GO:1990281">
    <property type="term" value="C:efflux pump complex"/>
    <property type="evidence" value="ECO:0007669"/>
    <property type="project" value="TreeGrafter"/>
</dbReference>
<dbReference type="InterPro" id="IPR058624">
    <property type="entry name" value="MdtA-like_HH"/>
</dbReference>
<feature type="domain" description="Multidrug resistance protein MdtA-like alpha-helical hairpin" evidence="3">
    <location>
        <begin position="128"/>
        <end position="187"/>
    </location>
</feature>
<feature type="domain" description="Multidrug resistance protein MdtA-like barrel-sandwich hybrid" evidence="4">
    <location>
        <begin position="95"/>
        <end position="215"/>
    </location>
</feature>
<dbReference type="Pfam" id="PF25876">
    <property type="entry name" value="HH_MFP_RND"/>
    <property type="match status" value="1"/>
</dbReference>
<evidence type="ECO:0000313" key="8">
    <source>
        <dbReference type="Proteomes" id="UP000235533"/>
    </source>
</evidence>
<evidence type="ECO:0000256" key="1">
    <source>
        <dbReference type="ARBA" id="ARBA00009477"/>
    </source>
</evidence>
<evidence type="ECO:0000259" key="5">
    <source>
        <dbReference type="Pfam" id="PF25954"/>
    </source>
</evidence>
<name>A0A2N7JND0_VIBSP</name>
<dbReference type="Gene3D" id="2.40.30.170">
    <property type="match status" value="1"/>
</dbReference>
<dbReference type="GO" id="GO:0015562">
    <property type="term" value="F:efflux transmembrane transporter activity"/>
    <property type="evidence" value="ECO:0007669"/>
    <property type="project" value="TreeGrafter"/>
</dbReference>
<proteinExistence type="inferred from homology"/>
<dbReference type="NCBIfam" id="TIGR01730">
    <property type="entry name" value="RND_mfp"/>
    <property type="match status" value="1"/>
</dbReference>
<feature type="domain" description="YknX-like C-terminal permuted SH3-like" evidence="6">
    <location>
        <begin position="308"/>
        <end position="373"/>
    </location>
</feature>
<keyword evidence="2" id="KW-0175">Coiled coil</keyword>
<dbReference type="Gene3D" id="2.40.50.100">
    <property type="match status" value="1"/>
</dbReference>
<protein>
    <submittedName>
        <fullName evidence="7">Efflux transporter periplasmic adaptor subunit</fullName>
    </submittedName>
</protein>
<sequence length="401" mass="43941">MEFNLDLHFLTLQHSSVDRIRLISFIDNKSYLQTIIMKHKSVLTLLSLSILMASPAALAKRMGPSTVTVVTEQVDIHQVSQSLSLVGKLEAEQSVIITSEVAGRVDSINIKANQDVTKGQMLVQLDDDKAKAAVAEAQAYLKDEKRKLAEFQRLVKRNAITQTEIDAQKTNVEIANARLAAANANLKDLHISAPFSGTVGFIDFSRGKMVTAGTELVTLDDLSVMQLDLQIPERYLSKLSKGMKVTAHTSAWGDTQFTGTVVGIDSRINAETLNLRVRIHFDNNNDYLKPGMLVAADMDFPPVEAPIIPVQALEYSGTKRFVYVIGEDNKATRTEVFLGARIDNEVVIEKGIEIGQKIVVQGIVNMRDGVLVQELAVNRPAKLEGDTANLDGNTATQEGTN</sequence>
<evidence type="ECO:0000259" key="6">
    <source>
        <dbReference type="Pfam" id="PF25989"/>
    </source>
</evidence>
<reference evidence="8" key="1">
    <citation type="submission" date="2016-07" db="EMBL/GenBank/DDBJ databases">
        <title>Nontailed viruses are major unrecognized killers of bacteria in the ocean.</title>
        <authorList>
            <person name="Kauffman K."/>
            <person name="Hussain F."/>
            <person name="Yang J."/>
            <person name="Arevalo P."/>
            <person name="Brown J."/>
            <person name="Cutler M."/>
            <person name="Kelly L."/>
            <person name="Polz M.F."/>
        </authorList>
    </citation>
    <scope>NUCLEOTIDE SEQUENCE [LARGE SCALE GENOMIC DNA]</scope>
    <source>
        <strain evidence="8">10N.261.48.B5</strain>
    </source>
</reference>
<dbReference type="SUPFAM" id="SSF111369">
    <property type="entry name" value="HlyD-like secretion proteins"/>
    <property type="match status" value="1"/>
</dbReference>
<dbReference type="PANTHER" id="PTHR30469">
    <property type="entry name" value="MULTIDRUG RESISTANCE PROTEIN MDTA"/>
    <property type="match status" value="1"/>
</dbReference>
<evidence type="ECO:0000259" key="4">
    <source>
        <dbReference type="Pfam" id="PF25917"/>
    </source>
</evidence>